<keyword evidence="3" id="KW-1185">Reference proteome</keyword>
<evidence type="ECO:0000313" key="3">
    <source>
        <dbReference type="Proteomes" id="UP000197153"/>
    </source>
</evidence>
<dbReference type="Gene3D" id="1.10.10.10">
    <property type="entry name" value="Winged helix-like DNA-binding domain superfamily/Winged helix DNA-binding domain"/>
    <property type="match status" value="1"/>
</dbReference>
<dbReference type="InterPro" id="IPR036388">
    <property type="entry name" value="WH-like_DNA-bd_sf"/>
</dbReference>
<dbReference type="EMBL" id="CP022111">
    <property type="protein sequence ID" value="ASG22571.1"/>
    <property type="molecule type" value="Genomic_DNA"/>
</dbReference>
<name>A0A248JVQ8_9PROT</name>
<protein>
    <submittedName>
        <fullName evidence="2">Transcriptional regulator</fullName>
    </submittedName>
</protein>
<dbReference type="SUPFAM" id="SSF46785">
    <property type="entry name" value="Winged helix' DNA-binding domain"/>
    <property type="match status" value="1"/>
</dbReference>
<dbReference type="InterPro" id="IPR039422">
    <property type="entry name" value="MarR/SlyA-like"/>
</dbReference>
<accession>A0A248JVQ8</accession>
<evidence type="ECO:0000313" key="2">
    <source>
        <dbReference type="EMBL" id="ASG22571.1"/>
    </source>
</evidence>
<dbReference type="GO" id="GO:0003700">
    <property type="term" value="F:DNA-binding transcription factor activity"/>
    <property type="evidence" value="ECO:0007669"/>
    <property type="project" value="InterPro"/>
</dbReference>
<dbReference type="RefSeq" id="WP_088873148.1">
    <property type="nucleotide sequence ID" value="NZ_CP022111.1"/>
</dbReference>
<organism evidence="2 3">
    <name type="scientific">Nitrospirillum viridazoti CBAmc</name>
    <dbReference type="NCBI Taxonomy" id="1441467"/>
    <lineage>
        <taxon>Bacteria</taxon>
        <taxon>Pseudomonadati</taxon>
        <taxon>Pseudomonadota</taxon>
        <taxon>Alphaproteobacteria</taxon>
        <taxon>Rhodospirillales</taxon>
        <taxon>Azospirillaceae</taxon>
        <taxon>Nitrospirillum</taxon>
        <taxon>Nitrospirillum viridazoti</taxon>
    </lineage>
</organism>
<sequence>MSFDQQRDGVAHCNCGALRRAARRMTNFYDAKLAPTGLRITQFSMLAMVYEAGTLSVNEMAARLDLDRTTTGKNLRPLEREGLIQTTPCPTDRRSHEITLTDKGREALRAGTPLWREAQREFEAANGGDEAAALRQTLGSLSIPT</sequence>
<dbReference type="PRINTS" id="PR00598">
    <property type="entry name" value="HTHMARR"/>
</dbReference>
<proteinExistence type="predicted"/>
<feature type="domain" description="HTH marR-type" evidence="1">
    <location>
        <begin position="11"/>
        <end position="143"/>
    </location>
</feature>
<evidence type="ECO:0000259" key="1">
    <source>
        <dbReference type="PROSITE" id="PS50995"/>
    </source>
</evidence>
<dbReference type="InterPro" id="IPR000835">
    <property type="entry name" value="HTH_MarR-typ"/>
</dbReference>
<dbReference type="KEGG" id="nao:Y958_16725"/>
<dbReference type="SMART" id="SM00347">
    <property type="entry name" value="HTH_MARR"/>
    <property type="match status" value="1"/>
</dbReference>
<dbReference type="InterPro" id="IPR036390">
    <property type="entry name" value="WH_DNA-bd_sf"/>
</dbReference>
<dbReference type="AlphaFoldDB" id="A0A248JVQ8"/>
<dbReference type="PANTHER" id="PTHR33164:SF105">
    <property type="entry name" value="TRANSCRIPTIONAL REPRESSOR PROTEIN-RELATED"/>
    <property type="match status" value="1"/>
</dbReference>
<dbReference type="Proteomes" id="UP000197153">
    <property type="component" value="Chromosome 2"/>
</dbReference>
<dbReference type="PROSITE" id="PS50995">
    <property type="entry name" value="HTH_MARR_2"/>
    <property type="match status" value="1"/>
</dbReference>
<dbReference type="Pfam" id="PF01047">
    <property type="entry name" value="MarR"/>
    <property type="match status" value="1"/>
</dbReference>
<dbReference type="GO" id="GO:0006950">
    <property type="term" value="P:response to stress"/>
    <property type="evidence" value="ECO:0007669"/>
    <property type="project" value="TreeGrafter"/>
</dbReference>
<gene>
    <name evidence="2" type="ORF">Y958_16725</name>
</gene>
<reference evidence="2 3" key="1">
    <citation type="submission" date="2017-06" db="EMBL/GenBank/DDBJ databases">
        <title>Complete genome sequence of Nitrospirillum amazonense strain CBAmC, an endophytic nitrogen-fixing and plant growth-promoting bacterium, isolated from sugarcane.</title>
        <authorList>
            <person name="Schwab S."/>
            <person name="dos Santos Teixeira K.R."/>
            <person name="Simoes Araujo J.L."/>
            <person name="Soares Vidal M."/>
            <person name="Borges de Freitas H.R."/>
            <person name="Rivello Crivelaro A.L."/>
            <person name="Bueno de Camargo Nunes A."/>
            <person name="dos Santos C.M."/>
            <person name="Palmeira da Silva Rosa D."/>
            <person name="da Silva Padilha D."/>
            <person name="da Silva E."/>
            <person name="Araujo Terra L."/>
            <person name="Soares Mendes V."/>
            <person name="Farinelli L."/>
            <person name="Magalhaes Cruz L."/>
            <person name="Baldani J.I."/>
        </authorList>
    </citation>
    <scope>NUCLEOTIDE SEQUENCE [LARGE SCALE GENOMIC DNA]</scope>
    <source>
        <strain evidence="2 3">CBAmC</strain>
    </source>
</reference>
<dbReference type="PANTHER" id="PTHR33164">
    <property type="entry name" value="TRANSCRIPTIONAL REGULATOR, MARR FAMILY"/>
    <property type="match status" value="1"/>
</dbReference>